<dbReference type="InterPro" id="IPR036291">
    <property type="entry name" value="NAD(P)-bd_dom_sf"/>
</dbReference>
<dbReference type="Pfam" id="PF03446">
    <property type="entry name" value="NAD_binding_2"/>
    <property type="match status" value="1"/>
</dbReference>
<feature type="domain" description="6-phosphogluconate dehydrogenase NADP-binding" evidence="4">
    <location>
        <begin position="3"/>
        <end position="161"/>
    </location>
</feature>
<evidence type="ECO:0000259" key="4">
    <source>
        <dbReference type="Pfam" id="PF03446"/>
    </source>
</evidence>
<evidence type="ECO:0000313" key="7">
    <source>
        <dbReference type="Proteomes" id="UP000639051"/>
    </source>
</evidence>
<dbReference type="Pfam" id="PF14833">
    <property type="entry name" value="NAD_binding_11"/>
    <property type="match status" value="1"/>
</dbReference>
<dbReference type="Proteomes" id="UP000639051">
    <property type="component" value="Unassembled WGS sequence"/>
</dbReference>
<comment type="caution">
    <text evidence="6">The sequence shown here is derived from an EMBL/GenBank/DDBJ whole genome shotgun (WGS) entry which is preliminary data.</text>
</comment>
<evidence type="ECO:0000256" key="3">
    <source>
        <dbReference type="ARBA" id="ARBA00023027"/>
    </source>
</evidence>
<dbReference type="InterPro" id="IPR006115">
    <property type="entry name" value="6PGDH_NADP-bd"/>
</dbReference>
<keyword evidence="7" id="KW-1185">Reference proteome</keyword>
<dbReference type="SUPFAM" id="SSF51735">
    <property type="entry name" value="NAD(P)-binding Rossmann-fold domains"/>
    <property type="match status" value="1"/>
</dbReference>
<dbReference type="InterPro" id="IPR002204">
    <property type="entry name" value="3-OH-isobutyrate_DH-rel_CS"/>
</dbReference>
<dbReference type="InterPro" id="IPR008927">
    <property type="entry name" value="6-PGluconate_DH-like_C_sf"/>
</dbReference>
<dbReference type="PROSITE" id="PS00895">
    <property type="entry name" value="3_HYDROXYISOBUT_DH"/>
    <property type="match status" value="1"/>
</dbReference>
<dbReference type="Gene3D" id="3.40.50.720">
    <property type="entry name" value="NAD(P)-binding Rossmann-like Domain"/>
    <property type="match status" value="1"/>
</dbReference>
<dbReference type="PIRSF" id="PIRSF000103">
    <property type="entry name" value="HIBADH"/>
    <property type="match status" value="1"/>
</dbReference>
<proteinExistence type="inferred from homology"/>
<dbReference type="InterPro" id="IPR029154">
    <property type="entry name" value="HIBADH-like_NADP-bd"/>
</dbReference>
<dbReference type="PANTHER" id="PTHR22981:SF84">
    <property type="entry name" value="3-HYDROXYISOBUTYRATE DEHYDROGENASE"/>
    <property type="match status" value="1"/>
</dbReference>
<dbReference type="InterPro" id="IPR015815">
    <property type="entry name" value="HIBADH-related"/>
</dbReference>
<evidence type="ECO:0000256" key="1">
    <source>
        <dbReference type="ARBA" id="ARBA00009080"/>
    </source>
</evidence>
<accession>A0ABS1K7A7</accession>
<organism evidence="6 7">
    <name type="scientific">Sinomonas cellulolyticus</name>
    <dbReference type="NCBI Taxonomy" id="2801916"/>
    <lineage>
        <taxon>Bacteria</taxon>
        <taxon>Bacillati</taxon>
        <taxon>Actinomycetota</taxon>
        <taxon>Actinomycetes</taxon>
        <taxon>Micrococcales</taxon>
        <taxon>Micrococcaceae</taxon>
        <taxon>Sinomonas</taxon>
    </lineage>
</organism>
<sequence>MSVGYIGLGRMGGNMALRLLECGVDLVVTDVSKDQAGAVLEAGARWVDTAAEVAAEADVILTSLPGPPQVEQVAAGPGGLLEGMRPGSAWVDMSTSSPVLIRALAQRFAEKGVDVIDAPVSGGPQHCRAGELVIFVGAEDEQLARVEPVLQHLATEILHIGALGAGAVAKLVNNATALGTWSLLSEVFSLGVKAGVDHQTLHGMLSKGAYGRGLILSQMLPGVAFKHNFDPAGFALNLGRKDIALANALGRDLNVPLPVLNLVEQSAVEMVGRGHGDKDTAVVFSLQEERAGVVMHDGDAKEFTL</sequence>
<evidence type="ECO:0000259" key="5">
    <source>
        <dbReference type="Pfam" id="PF14833"/>
    </source>
</evidence>
<dbReference type="InterPro" id="IPR013328">
    <property type="entry name" value="6PGD_dom2"/>
</dbReference>
<name>A0ABS1K7A7_9MICC</name>
<dbReference type="SUPFAM" id="SSF48179">
    <property type="entry name" value="6-phosphogluconate dehydrogenase C-terminal domain-like"/>
    <property type="match status" value="1"/>
</dbReference>
<comment type="similarity">
    <text evidence="1">Belongs to the HIBADH-related family.</text>
</comment>
<protein>
    <submittedName>
        <fullName evidence="6">NAD(P)-dependent oxidoreductase</fullName>
    </submittedName>
</protein>
<keyword evidence="3" id="KW-0520">NAD</keyword>
<feature type="domain" description="3-hydroxyisobutyrate dehydrogenase-like NAD-binding" evidence="5">
    <location>
        <begin position="164"/>
        <end position="282"/>
    </location>
</feature>
<evidence type="ECO:0000256" key="2">
    <source>
        <dbReference type="ARBA" id="ARBA00023002"/>
    </source>
</evidence>
<gene>
    <name evidence="6" type="ORF">JJE72_17015</name>
</gene>
<dbReference type="PANTHER" id="PTHR22981">
    <property type="entry name" value="3-HYDROXYISOBUTYRATE DEHYDROGENASE-RELATED"/>
    <property type="match status" value="1"/>
</dbReference>
<dbReference type="Gene3D" id="1.10.1040.10">
    <property type="entry name" value="N-(1-d-carboxylethyl)-l-norvaline Dehydrogenase, domain 2"/>
    <property type="match status" value="1"/>
</dbReference>
<evidence type="ECO:0000313" key="6">
    <source>
        <dbReference type="EMBL" id="MBL0707197.1"/>
    </source>
</evidence>
<dbReference type="EMBL" id="JAERRC010000046">
    <property type="protein sequence ID" value="MBL0707197.1"/>
    <property type="molecule type" value="Genomic_DNA"/>
</dbReference>
<reference evidence="6 7" key="1">
    <citation type="submission" date="2021-01" db="EMBL/GenBank/DDBJ databases">
        <title>Genome public.</title>
        <authorList>
            <person name="Liu C."/>
            <person name="Sun Q."/>
        </authorList>
    </citation>
    <scope>NUCLEOTIDE SEQUENCE [LARGE SCALE GENOMIC DNA]</scope>
    <source>
        <strain evidence="6 7">JC656</strain>
    </source>
</reference>
<keyword evidence="2" id="KW-0560">Oxidoreductase</keyword>